<organism evidence="2 3">
    <name type="scientific">Paramarasmius palmivorus</name>
    <dbReference type="NCBI Taxonomy" id="297713"/>
    <lineage>
        <taxon>Eukaryota</taxon>
        <taxon>Fungi</taxon>
        <taxon>Dikarya</taxon>
        <taxon>Basidiomycota</taxon>
        <taxon>Agaricomycotina</taxon>
        <taxon>Agaricomycetes</taxon>
        <taxon>Agaricomycetidae</taxon>
        <taxon>Agaricales</taxon>
        <taxon>Marasmiineae</taxon>
        <taxon>Marasmiaceae</taxon>
        <taxon>Paramarasmius</taxon>
    </lineage>
</organism>
<dbReference type="AlphaFoldDB" id="A0AAW0DNN8"/>
<feature type="region of interest" description="Disordered" evidence="1">
    <location>
        <begin position="167"/>
        <end position="197"/>
    </location>
</feature>
<name>A0AAW0DNN8_9AGAR</name>
<feature type="compositionally biased region" description="Polar residues" evidence="1">
    <location>
        <begin position="177"/>
        <end position="197"/>
    </location>
</feature>
<keyword evidence="3" id="KW-1185">Reference proteome</keyword>
<dbReference type="Proteomes" id="UP001383192">
    <property type="component" value="Unassembled WGS sequence"/>
</dbReference>
<comment type="caution">
    <text evidence="2">The sequence shown here is derived from an EMBL/GenBank/DDBJ whole genome shotgun (WGS) entry which is preliminary data.</text>
</comment>
<proteinExistence type="predicted"/>
<reference evidence="2 3" key="1">
    <citation type="submission" date="2024-01" db="EMBL/GenBank/DDBJ databases">
        <title>A draft genome for a cacao thread blight-causing isolate of Paramarasmius palmivorus.</title>
        <authorList>
            <person name="Baruah I.K."/>
            <person name="Bukari Y."/>
            <person name="Amoako-Attah I."/>
            <person name="Meinhardt L.W."/>
            <person name="Bailey B.A."/>
            <person name="Cohen S.P."/>
        </authorList>
    </citation>
    <scope>NUCLEOTIDE SEQUENCE [LARGE SCALE GENOMIC DNA]</scope>
    <source>
        <strain evidence="2 3">GH-12</strain>
    </source>
</reference>
<gene>
    <name evidence="2" type="ORF">VNI00_003822</name>
</gene>
<evidence type="ECO:0000256" key="1">
    <source>
        <dbReference type="SAM" id="MobiDB-lite"/>
    </source>
</evidence>
<evidence type="ECO:0000313" key="3">
    <source>
        <dbReference type="Proteomes" id="UP001383192"/>
    </source>
</evidence>
<protein>
    <submittedName>
        <fullName evidence="2">Uncharacterized protein</fullName>
    </submittedName>
</protein>
<accession>A0AAW0DNN8</accession>
<dbReference type="EMBL" id="JAYKXP010000010">
    <property type="protein sequence ID" value="KAK7053203.1"/>
    <property type="molecule type" value="Genomic_DNA"/>
</dbReference>
<sequence>MFSDIHPATPLSLDTLIPALDLATKWGFRQVAADICAQAGQFIASPVEKVALGSKYGVSSWYRPGLEDMVRTDEDITLDDAGKIGLAFTIRVYHARARYAREMRVIDLDEDERSEGSIVTEIIELLFADELATYSPSVAGLDVQPEDLGKSEGTRVVEREESELETVFVSADEPKSNSHAASPSSTEDIEISSFTRL</sequence>
<evidence type="ECO:0000313" key="2">
    <source>
        <dbReference type="EMBL" id="KAK7053203.1"/>
    </source>
</evidence>